<evidence type="ECO:0000313" key="2">
    <source>
        <dbReference type="Proteomes" id="UP000645828"/>
    </source>
</evidence>
<comment type="caution">
    <text evidence="1">The sequence shown here is derived from an EMBL/GenBank/DDBJ whole genome shotgun (WGS) entry which is preliminary data.</text>
</comment>
<evidence type="ECO:0000313" key="1">
    <source>
        <dbReference type="EMBL" id="CAD7677270.1"/>
    </source>
</evidence>
<keyword evidence="2" id="KW-1185">Reference proteome</keyword>
<gene>
    <name evidence="1" type="ORF">NYPRO_LOCUS10067</name>
</gene>
<protein>
    <submittedName>
        <fullName evidence="1">(raccoon dog) hypothetical protein</fullName>
    </submittedName>
</protein>
<name>A0A811YIA2_NYCPR</name>
<dbReference type="PANTHER" id="PTHR31577:SF2">
    <property type="entry name" value="DEVELOPMENTAL PLURIPOTENCY-ASSOCIATED PROTEIN 3"/>
    <property type="match status" value="1"/>
</dbReference>
<reference evidence="1" key="1">
    <citation type="submission" date="2020-12" db="EMBL/GenBank/DDBJ databases">
        <authorList>
            <consortium name="Molecular Ecology Group"/>
        </authorList>
    </citation>
    <scope>NUCLEOTIDE SEQUENCE</scope>
    <source>
        <strain evidence="1">TBG_1078</strain>
    </source>
</reference>
<dbReference type="GO" id="GO:0044726">
    <property type="term" value="P:epigenetic programing of female pronucleus"/>
    <property type="evidence" value="ECO:0007669"/>
    <property type="project" value="TreeGrafter"/>
</dbReference>
<dbReference type="GO" id="GO:0005634">
    <property type="term" value="C:nucleus"/>
    <property type="evidence" value="ECO:0007669"/>
    <property type="project" value="TreeGrafter"/>
</dbReference>
<organism evidence="1 2">
    <name type="scientific">Nyctereutes procyonoides</name>
    <name type="common">Raccoon dog</name>
    <name type="synonym">Canis procyonoides</name>
    <dbReference type="NCBI Taxonomy" id="34880"/>
    <lineage>
        <taxon>Eukaryota</taxon>
        <taxon>Metazoa</taxon>
        <taxon>Chordata</taxon>
        <taxon>Craniata</taxon>
        <taxon>Vertebrata</taxon>
        <taxon>Euteleostomi</taxon>
        <taxon>Mammalia</taxon>
        <taxon>Eutheria</taxon>
        <taxon>Laurasiatheria</taxon>
        <taxon>Carnivora</taxon>
        <taxon>Caniformia</taxon>
        <taxon>Canidae</taxon>
        <taxon>Nyctereutes</taxon>
    </lineage>
</organism>
<dbReference type="InterPro" id="IPR029096">
    <property type="entry name" value="Dppa3"/>
</dbReference>
<dbReference type="Proteomes" id="UP000645828">
    <property type="component" value="Unassembled WGS sequence"/>
</dbReference>
<dbReference type="EMBL" id="CAJHUB010000678">
    <property type="protein sequence ID" value="CAD7677270.1"/>
    <property type="molecule type" value="Genomic_DNA"/>
</dbReference>
<sequence length="162" mass="19402">MASDAEHFLMCMLAMPMSASVRFLITFCWNWKFSEELRSVTRLSVDMLKELYPTWALTLKLSEILIKNLSKLTFNSSFKLLSSLPKYPPHSKTEKRNHRGLYGVRTSLTAWKKRMKKMIRFLKYQHCWGAWVESSEERFRCSCHYYLYYRDLSEDTKHGEYL</sequence>
<dbReference type="PANTHER" id="PTHR31577">
    <property type="entry name" value="DEVELOPMENTAL PLURIPOTENCY-ASSOCIATED PROTEIN 3-RELATED"/>
    <property type="match status" value="1"/>
</dbReference>
<proteinExistence type="predicted"/>
<accession>A0A811YIA2</accession>
<dbReference type="Pfam" id="PF15549">
    <property type="entry name" value="PGC7_Stella"/>
    <property type="match status" value="1"/>
</dbReference>
<dbReference type="AlphaFoldDB" id="A0A811YIA2"/>